<protein>
    <submittedName>
        <fullName evidence="2">Metal-dependent phosphohydrolase</fullName>
    </submittedName>
</protein>
<keyword evidence="2" id="KW-0378">Hydrolase</keyword>
<dbReference type="EMBL" id="NSJV01000296">
    <property type="protein sequence ID" value="PAU48045.1"/>
    <property type="molecule type" value="Genomic_DNA"/>
</dbReference>
<dbReference type="GO" id="GO:0016787">
    <property type="term" value="F:hydrolase activity"/>
    <property type="evidence" value="ECO:0007669"/>
    <property type="project" value="UniProtKB-KW"/>
</dbReference>
<evidence type="ECO:0000313" key="3">
    <source>
        <dbReference type="Proteomes" id="UP000218944"/>
    </source>
</evidence>
<sequence>MTAAPYPGAPPGPRGHAERRPGARPGARTARRLRAAAAALALTGLGWTAWHGLAQPRVALAFGVLIALGEAARRRHPATVEVRYTAPVGAAGGLA</sequence>
<dbReference type="Proteomes" id="UP000218944">
    <property type="component" value="Unassembled WGS sequence"/>
</dbReference>
<feature type="region of interest" description="Disordered" evidence="1">
    <location>
        <begin position="1"/>
        <end position="30"/>
    </location>
</feature>
<gene>
    <name evidence="2" type="ORF">CK936_15430</name>
</gene>
<proteinExistence type="predicted"/>
<name>A0A2A2D949_9ACTN</name>
<accession>A0A2A2D949</accession>
<feature type="non-terminal residue" evidence="2">
    <location>
        <position position="95"/>
    </location>
</feature>
<dbReference type="AlphaFoldDB" id="A0A2A2D949"/>
<keyword evidence="3" id="KW-1185">Reference proteome</keyword>
<organism evidence="2 3">
    <name type="scientific">Streptomyces albireticuli</name>
    <dbReference type="NCBI Taxonomy" id="1940"/>
    <lineage>
        <taxon>Bacteria</taxon>
        <taxon>Bacillati</taxon>
        <taxon>Actinomycetota</taxon>
        <taxon>Actinomycetes</taxon>
        <taxon>Kitasatosporales</taxon>
        <taxon>Streptomycetaceae</taxon>
        <taxon>Streptomyces</taxon>
    </lineage>
</organism>
<reference evidence="2 3" key="1">
    <citation type="submission" date="2017-08" db="EMBL/GenBank/DDBJ databases">
        <title>Genome sequence of Streptomyces albireticuli NRRL B-1670.</title>
        <authorList>
            <person name="Graham D.E."/>
            <person name="Mahan K.M."/>
            <person name="Klingeman D.M."/>
            <person name="Hettich R.L."/>
            <person name="Parry R.J."/>
            <person name="Spain J.C."/>
        </authorList>
    </citation>
    <scope>NUCLEOTIDE SEQUENCE [LARGE SCALE GENOMIC DNA]</scope>
    <source>
        <strain evidence="2 3">NRRL B-1670</strain>
    </source>
</reference>
<comment type="caution">
    <text evidence="2">The sequence shown here is derived from an EMBL/GenBank/DDBJ whole genome shotgun (WGS) entry which is preliminary data.</text>
</comment>
<evidence type="ECO:0000256" key="1">
    <source>
        <dbReference type="SAM" id="MobiDB-lite"/>
    </source>
</evidence>
<evidence type="ECO:0000313" key="2">
    <source>
        <dbReference type="EMBL" id="PAU48045.1"/>
    </source>
</evidence>